<reference evidence="2 3" key="1">
    <citation type="submission" date="2024-10" db="EMBL/GenBank/DDBJ databases">
        <title>The Natural Products Discovery Center: Release of the First 8490 Sequenced Strains for Exploring Actinobacteria Biosynthetic Diversity.</title>
        <authorList>
            <person name="Kalkreuter E."/>
            <person name="Kautsar S.A."/>
            <person name="Yang D."/>
            <person name="Bader C.D."/>
            <person name="Teijaro C.N."/>
            <person name="Fluegel L."/>
            <person name="Davis C.M."/>
            <person name="Simpson J.R."/>
            <person name="Lauterbach L."/>
            <person name="Steele A.D."/>
            <person name="Gui C."/>
            <person name="Meng S."/>
            <person name="Li G."/>
            <person name="Viehrig K."/>
            <person name="Ye F."/>
            <person name="Su P."/>
            <person name="Kiefer A.F."/>
            <person name="Nichols A."/>
            <person name="Cepeda A.J."/>
            <person name="Yan W."/>
            <person name="Fan B."/>
            <person name="Jiang Y."/>
            <person name="Adhikari A."/>
            <person name="Zheng C.-J."/>
            <person name="Schuster L."/>
            <person name="Cowan T.M."/>
            <person name="Smanski M.J."/>
            <person name="Chevrette M.G."/>
            <person name="De Carvalho L.P.S."/>
            <person name="Shen B."/>
        </authorList>
    </citation>
    <scope>NUCLEOTIDE SEQUENCE [LARGE SCALE GENOMIC DNA]</scope>
    <source>
        <strain evidence="2 3">NPDC050545</strain>
    </source>
</reference>
<evidence type="ECO:0000256" key="1">
    <source>
        <dbReference type="ARBA" id="ARBA00010552"/>
    </source>
</evidence>
<keyword evidence="3" id="KW-1185">Reference proteome</keyword>
<dbReference type="InterPro" id="IPR006175">
    <property type="entry name" value="YjgF/YER057c/UK114"/>
</dbReference>
<dbReference type="Pfam" id="PF01042">
    <property type="entry name" value="Ribonuc_L-PSP"/>
    <property type="match status" value="1"/>
</dbReference>
<keyword evidence="2" id="KW-0378">Hydrolase</keyword>
<evidence type="ECO:0000313" key="2">
    <source>
        <dbReference type="EMBL" id="MFI6497952.1"/>
    </source>
</evidence>
<dbReference type="GO" id="GO:0016787">
    <property type="term" value="F:hydrolase activity"/>
    <property type="evidence" value="ECO:0007669"/>
    <property type="project" value="UniProtKB-KW"/>
</dbReference>
<gene>
    <name evidence="2" type="ORF">ACIBG2_11230</name>
</gene>
<dbReference type="RefSeq" id="WP_397081213.1">
    <property type="nucleotide sequence ID" value="NZ_JBITGY010000003.1"/>
</dbReference>
<proteinExistence type="inferred from homology"/>
<dbReference type="PANTHER" id="PTHR11803:SF58">
    <property type="entry name" value="PROTEIN HMF1-RELATED"/>
    <property type="match status" value="1"/>
</dbReference>
<dbReference type="Gene3D" id="3.30.1330.40">
    <property type="entry name" value="RutC-like"/>
    <property type="match status" value="1"/>
</dbReference>
<dbReference type="EC" id="3.5.-.-" evidence="2"/>
<dbReference type="PANTHER" id="PTHR11803">
    <property type="entry name" value="2-IMINOBUTANOATE/2-IMINOPROPANOATE DEAMINASE RIDA"/>
    <property type="match status" value="1"/>
</dbReference>
<name>A0ABW7YPV7_9ACTN</name>
<evidence type="ECO:0000313" key="3">
    <source>
        <dbReference type="Proteomes" id="UP001612741"/>
    </source>
</evidence>
<accession>A0ABW7YPV7</accession>
<comment type="caution">
    <text evidence="2">The sequence shown here is derived from an EMBL/GenBank/DDBJ whole genome shotgun (WGS) entry which is preliminary data.</text>
</comment>
<dbReference type="InterPro" id="IPR035959">
    <property type="entry name" value="RutC-like_sf"/>
</dbReference>
<dbReference type="CDD" id="cd00448">
    <property type="entry name" value="YjgF_YER057c_UK114_family"/>
    <property type="match status" value="1"/>
</dbReference>
<dbReference type="Proteomes" id="UP001612741">
    <property type="component" value="Unassembled WGS sequence"/>
</dbReference>
<comment type="similarity">
    <text evidence="1">Belongs to the RutC family.</text>
</comment>
<protein>
    <submittedName>
        <fullName evidence="2">RidA family protein</fullName>
        <ecNumber evidence="2">3.5.-.-</ecNumber>
    </submittedName>
</protein>
<dbReference type="EMBL" id="JBITGY010000003">
    <property type="protein sequence ID" value="MFI6497952.1"/>
    <property type="molecule type" value="Genomic_DNA"/>
</dbReference>
<organism evidence="2 3">
    <name type="scientific">Nonomuraea typhae</name>
    <dbReference type="NCBI Taxonomy" id="2603600"/>
    <lineage>
        <taxon>Bacteria</taxon>
        <taxon>Bacillati</taxon>
        <taxon>Actinomycetota</taxon>
        <taxon>Actinomycetes</taxon>
        <taxon>Streptosporangiales</taxon>
        <taxon>Streptosporangiaceae</taxon>
        <taxon>Nonomuraea</taxon>
    </lineage>
</organism>
<dbReference type="SUPFAM" id="SSF55298">
    <property type="entry name" value="YjgF-like"/>
    <property type="match status" value="1"/>
</dbReference>
<sequence>MAHTTFSGDSMPRVLGHYSPAVGSGNLLFLAAQGGIDQETGRRVDGDFAAECRQTMANLRQALRGCGADLSDVVRTTVFYTDIADLDAINQVYREAFPADPPARSAVIVQLPGGMRVSIDAIAVLPG</sequence>